<accession>A0A1G5SJ10</accession>
<protein>
    <submittedName>
        <fullName evidence="1">Uncharacterized protein</fullName>
    </submittedName>
</protein>
<sequence length="25" mass="2912">MLTKNVSLHINYMLRQHFLLAPSLA</sequence>
<evidence type="ECO:0000313" key="2">
    <source>
        <dbReference type="Proteomes" id="UP000198729"/>
    </source>
</evidence>
<name>A0A1G5SJ10_9PROT</name>
<gene>
    <name evidence="1" type="ORF">NSMM_980022</name>
</gene>
<reference evidence="1 2" key="1">
    <citation type="submission" date="2016-10" db="EMBL/GenBank/DDBJ databases">
        <authorList>
            <person name="de Groot N.N."/>
        </authorList>
    </citation>
    <scope>NUCLEOTIDE SEQUENCE [LARGE SCALE GENOMIC DNA]</scope>
    <source>
        <strain evidence="1">1</strain>
    </source>
</reference>
<proteinExistence type="predicted"/>
<dbReference type="STRING" id="51642.NSMM_980022"/>
<dbReference type="Proteomes" id="UP000198729">
    <property type="component" value="Unassembled WGS sequence"/>
</dbReference>
<dbReference type="AlphaFoldDB" id="A0A1G5SJ10"/>
<evidence type="ECO:0000313" key="1">
    <source>
        <dbReference type="EMBL" id="SCZ87205.1"/>
    </source>
</evidence>
<organism evidence="1 2">
    <name type="scientific">Nitrosomonas mobilis</name>
    <dbReference type="NCBI Taxonomy" id="51642"/>
    <lineage>
        <taxon>Bacteria</taxon>
        <taxon>Pseudomonadati</taxon>
        <taxon>Pseudomonadota</taxon>
        <taxon>Betaproteobacteria</taxon>
        <taxon>Nitrosomonadales</taxon>
        <taxon>Nitrosomonadaceae</taxon>
        <taxon>Nitrosomonas</taxon>
    </lineage>
</organism>
<dbReference type="EMBL" id="FMWO01000111">
    <property type="protein sequence ID" value="SCZ87205.1"/>
    <property type="molecule type" value="Genomic_DNA"/>
</dbReference>
<keyword evidence="2" id="KW-1185">Reference proteome</keyword>